<proteinExistence type="inferred from homology"/>
<evidence type="ECO:0000259" key="3">
    <source>
        <dbReference type="SMART" id="SM00822"/>
    </source>
</evidence>
<evidence type="ECO:0000256" key="2">
    <source>
        <dbReference type="ARBA" id="ARBA00023002"/>
    </source>
</evidence>
<dbReference type="InterPro" id="IPR036291">
    <property type="entry name" value="NAD(P)-bd_dom_sf"/>
</dbReference>
<dbReference type="CDD" id="cd05233">
    <property type="entry name" value="SDR_c"/>
    <property type="match status" value="1"/>
</dbReference>
<dbReference type="PROSITE" id="PS00061">
    <property type="entry name" value="ADH_SHORT"/>
    <property type="match status" value="1"/>
</dbReference>
<sequence>MTSTESKPLAVVTGASSGIGRELAKQLAKNGFDLLVNAEDDRLDAAAAELRGYGAWVRAVRADLRTAEGVEKVYAAVTAIGRPVDVAALNAGVGQGGAFLDNDLADELDIIDLNITSTVRLAKRLLHDMVVRDEGKVLITSSVVATVPGSFQAVYNASKSFLQSFGQAVQNELKDTRISITVLTPGPTETDFFRRAGMRDTKVGASSKDDPARVAEQGFRALVKGDPKVVARSLGTRAQGVAAALLPDRLKAATHRQMAKPGPSSR</sequence>
<dbReference type="InterPro" id="IPR057326">
    <property type="entry name" value="KR_dom"/>
</dbReference>
<dbReference type="RefSeq" id="WP_241039202.1">
    <property type="nucleotide sequence ID" value="NZ_BAAAJF010000022.1"/>
</dbReference>
<dbReference type="Gene3D" id="3.40.50.720">
    <property type="entry name" value="NAD(P)-binding Rossmann-like Domain"/>
    <property type="match status" value="1"/>
</dbReference>
<dbReference type="PANTHER" id="PTHR44196:SF2">
    <property type="entry name" value="SHORT-CHAIN DEHYDROGENASE-RELATED"/>
    <property type="match status" value="1"/>
</dbReference>
<comment type="caution">
    <text evidence="4">The sequence shown here is derived from an EMBL/GenBank/DDBJ whole genome shotgun (WGS) entry which is preliminary data.</text>
</comment>
<gene>
    <name evidence="4" type="ORF">MMF94_22910</name>
</gene>
<dbReference type="InterPro" id="IPR020904">
    <property type="entry name" value="Sc_DH/Rdtase_CS"/>
</dbReference>
<reference evidence="4 5" key="1">
    <citation type="submission" date="2022-03" db="EMBL/GenBank/DDBJ databases">
        <title>Pseudonocardia alaer sp. nov., a novel actinomycete isolated from reed forest soil.</title>
        <authorList>
            <person name="Wang L."/>
        </authorList>
    </citation>
    <scope>NUCLEOTIDE SEQUENCE [LARGE SCALE GENOMIC DNA]</scope>
    <source>
        <strain evidence="4 5">Y-16303</strain>
    </source>
</reference>
<keyword evidence="2" id="KW-0560">Oxidoreductase</keyword>
<name>A0ABS9TJ56_9PSEU</name>
<dbReference type="EMBL" id="JAKXMK010000020">
    <property type="protein sequence ID" value="MCH6168555.1"/>
    <property type="molecule type" value="Genomic_DNA"/>
</dbReference>
<dbReference type="SUPFAM" id="SSF51735">
    <property type="entry name" value="NAD(P)-binding Rossmann-fold domains"/>
    <property type="match status" value="1"/>
</dbReference>
<keyword evidence="5" id="KW-1185">Reference proteome</keyword>
<dbReference type="InterPro" id="IPR002347">
    <property type="entry name" value="SDR_fam"/>
</dbReference>
<evidence type="ECO:0000313" key="5">
    <source>
        <dbReference type="Proteomes" id="UP001299970"/>
    </source>
</evidence>
<organism evidence="4 5">
    <name type="scientific">Pseudonocardia alaniniphila</name>
    <dbReference type="NCBI Taxonomy" id="75291"/>
    <lineage>
        <taxon>Bacteria</taxon>
        <taxon>Bacillati</taxon>
        <taxon>Actinomycetota</taxon>
        <taxon>Actinomycetes</taxon>
        <taxon>Pseudonocardiales</taxon>
        <taxon>Pseudonocardiaceae</taxon>
        <taxon>Pseudonocardia</taxon>
    </lineage>
</organism>
<protein>
    <submittedName>
        <fullName evidence="4">SDR family NAD(P)-dependent oxidoreductase</fullName>
    </submittedName>
</protein>
<dbReference type="SMART" id="SM00822">
    <property type="entry name" value="PKS_KR"/>
    <property type="match status" value="1"/>
</dbReference>
<comment type="similarity">
    <text evidence="1">Belongs to the short-chain dehydrogenases/reductases (SDR) family.</text>
</comment>
<dbReference type="PANTHER" id="PTHR44196">
    <property type="entry name" value="DEHYDROGENASE/REDUCTASE SDR FAMILY MEMBER 7B"/>
    <property type="match status" value="1"/>
</dbReference>
<evidence type="ECO:0000313" key="4">
    <source>
        <dbReference type="EMBL" id="MCH6168555.1"/>
    </source>
</evidence>
<accession>A0ABS9TJ56</accession>
<dbReference type="Proteomes" id="UP001299970">
    <property type="component" value="Unassembled WGS sequence"/>
</dbReference>
<feature type="domain" description="Ketoreductase" evidence="3">
    <location>
        <begin position="8"/>
        <end position="217"/>
    </location>
</feature>
<evidence type="ECO:0000256" key="1">
    <source>
        <dbReference type="ARBA" id="ARBA00006484"/>
    </source>
</evidence>
<dbReference type="PRINTS" id="PR00081">
    <property type="entry name" value="GDHRDH"/>
</dbReference>
<dbReference type="Pfam" id="PF00106">
    <property type="entry name" value="adh_short"/>
    <property type="match status" value="1"/>
</dbReference>